<dbReference type="Proteomes" id="UP000515156">
    <property type="component" value="Chromosome 1"/>
</dbReference>
<dbReference type="RefSeq" id="XP_030046907.1">
    <property type="nucleotide sequence ID" value="XM_030191047.1"/>
</dbReference>
<evidence type="ECO:0000256" key="2">
    <source>
        <dbReference type="ARBA" id="ARBA00022475"/>
    </source>
</evidence>
<evidence type="ECO:0000256" key="5">
    <source>
        <dbReference type="ARBA" id="ARBA00022989"/>
    </source>
</evidence>
<keyword evidence="5 11" id="KW-1133">Transmembrane helix</keyword>
<keyword evidence="6 10" id="KW-0297">G-protein coupled receptor</keyword>
<dbReference type="PANTHER" id="PTHR26452">
    <property type="entry name" value="OLFACTORY RECEPTOR"/>
    <property type="match status" value="1"/>
</dbReference>
<feature type="transmembrane region" description="Helical" evidence="11">
    <location>
        <begin position="60"/>
        <end position="81"/>
    </location>
</feature>
<dbReference type="InParanoid" id="A0A6P7WUS5"/>
<feature type="transmembrane region" description="Helical" evidence="11">
    <location>
        <begin position="240"/>
        <end position="262"/>
    </location>
</feature>
<dbReference type="SUPFAM" id="SSF81321">
    <property type="entry name" value="Family A G protein-coupled receptor-like"/>
    <property type="match status" value="1"/>
</dbReference>
<dbReference type="GO" id="GO:0004984">
    <property type="term" value="F:olfactory receptor activity"/>
    <property type="evidence" value="ECO:0007669"/>
    <property type="project" value="InterPro"/>
</dbReference>
<evidence type="ECO:0000259" key="12">
    <source>
        <dbReference type="PROSITE" id="PS50262"/>
    </source>
</evidence>
<protein>
    <recommendedName>
        <fullName evidence="11">Olfactory receptor</fullName>
    </recommendedName>
</protein>
<accession>A0A6P7WUS5</accession>
<dbReference type="PRINTS" id="PR00245">
    <property type="entry name" value="OLFACTORYR"/>
</dbReference>
<name>A0A6P7WUS5_9AMPH</name>
<evidence type="ECO:0000256" key="6">
    <source>
        <dbReference type="ARBA" id="ARBA00023040"/>
    </source>
</evidence>
<evidence type="ECO:0000256" key="7">
    <source>
        <dbReference type="ARBA" id="ARBA00023136"/>
    </source>
</evidence>
<comment type="subcellular location">
    <subcellularLocation>
        <location evidence="1 11">Cell membrane</location>
        <topology evidence="1 11">Multi-pass membrane protein</topology>
    </subcellularLocation>
</comment>
<dbReference type="GeneID" id="115461326"/>
<dbReference type="Gene3D" id="1.20.1070.10">
    <property type="entry name" value="Rhodopsin 7-helix transmembrane proteins"/>
    <property type="match status" value="1"/>
</dbReference>
<dbReference type="Pfam" id="PF13853">
    <property type="entry name" value="7tm_4"/>
    <property type="match status" value="1"/>
</dbReference>
<keyword evidence="4 11" id="KW-0552">Olfaction</keyword>
<dbReference type="PROSITE" id="PS00237">
    <property type="entry name" value="G_PROTEIN_RECEP_F1_1"/>
    <property type="match status" value="1"/>
</dbReference>
<feature type="transmembrane region" description="Helical" evidence="11">
    <location>
        <begin position="143"/>
        <end position="164"/>
    </location>
</feature>
<proteinExistence type="inferred from homology"/>
<dbReference type="KEGG" id="muo:115461326"/>
<dbReference type="FunCoup" id="A0A6P7WUS5">
    <property type="interactions" value="368"/>
</dbReference>
<dbReference type="InterPro" id="IPR000725">
    <property type="entry name" value="Olfact_rcpt"/>
</dbReference>
<evidence type="ECO:0000256" key="10">
    <source>
        <dbReference type="RuleBase" id="RU000688"/>
    </source>
</evidence>
<feature type="domain" description="G-protein coupled receptors family 1 profile" evidence="12">
    <location>
        <begin position="43"/>
        <end position="292"/>
    </location>
</feature>
<sequence length="315" mass="35598">MVIEDMNGTFITEVVVLGFSGLPDFQNTLFAIFLTFYVLDLLGNLLIIGIILVEPQLHTPMYFFLTNLSVLDIFCSSTAIPKMLHNILTKKNTISFSGCMVQMYLFTSFLGTELSLLAIMSYDRFVAICLPMHYPTIMSRRMCVNLAAVVWSIGTFNSVVHTALVLRLSFCGPNVINHFFCEIPPVLKLSCSDTTLNDYATLVSDLILGLTCFLLTLISYICIIFSIVRIRSNDKKRKAFSTCAAHLNVVAMLYCTVIYTYVRPILPYSLNDDKIVSLMYTIVSPLLNPVIYSLRNKEVIQAFTKIWKKMFPSKI</sequence>
<keyword evidence="13" id="KW-1185">Reference proteome</keyword>
<keyword evidence="11" id="KW-0716">Sensory transduction</keyword>
<dbReference type="FunFam" id="1.20.1070.10:FF:000015">
    <property type="entry name" value="Olfactory receptor"/>
    <property type="match status" value="1"/>
</dbReference>
<evidence type="ECO:0000256" key="3">
    <source>
        <dbReference type="ARBA" id="ARBA00022692"/>
    </source>
</evidence>
<feature type="transmembrane region" description="Helical" evidence="11">
    <location>
        <begin position="101"/>
        <end position="122"/>
    </location>
</feature>
<dbReference type="OrthoDB" id="6145535at2759"/>
<keyword evidence="8 10" id="KW-0675">Receptor</keyword>
<evidence type="ECO:0000313" key="14">
    <source>
        <dbReference type="RefSeq" id="XP_030046907.1"/>
    </source>
</evidence>
<organism evidence="13 14">
    <name type="scientific">Microcaecilia unicolor</name>
    <dbReference type="NCBI Taxonomy" id="1415580"/>
    <lineage>
        <taxon>Eukaryota</taxon>
        <taxon>Metazoa</taxon>
        <taxon>Chordata</taxon>
        <taxon>Craniata</taxon>
        <taxon>Vertebrata</taxon>
        <taxon>Euteleostomi</taxon>
        <taxon>Amphibia</taxon>
        <taxon>Gymnophiona</taxon>
        <taxon>Siphonopidae</taxon>
        <taxon>Microcaecilia</taxon>
    </lineage>
</organism>
<evidence type="ECO:0000256" key="4">
    <source>
        <dbReference type="ARBA" id="ARBA00022725"/>
    </source>
</evidence>
<evidence type="ECO:0000256" key="1">
    <source>
        <dbReference type="ARBA" id="ARBA00004651"/>
    </source>
</evidence>
<evidence type="ECO:0000313" key="13">
    <source>
        <dbReference type="Proteomes" id="UP000515156"/>
    </source>
</evidence>
<evidence type="ECO:0000256" key="8">
    <source>
        <dbReference type="ARBA" id="ARBA00023170"/>
    </source>
</evidence>
<dbReference type="InterPro" id="IPR000276">
    <property type="entry name" value="GPCR_Rhodpsn"/>
</dbReference>
<dbReference type="PROSITE" id="PS50262">
    <property type="entry name" value="G_PROTEIN_RECEP_F1_2"/>
    <property type="match status" value="1"/>
</dbReference>
<dbReference type="PRINTS" id="PR00237">
    <property type="entry name" value="GPCRRHODOPSN"/>
</dbReference>
<dbReference type="InterPro" id="IPR050516">
    <property type="entry name" value="Olfactory_GPCR"/>
</dbReference>
<feature type="transmembrane region" description="Helical" evidence="11">
    <location>
        <begin position="206"/>
        <end position="228"/>
    </location>
</feature>
<evidence type="ECO:0000256" key="9">
    <source>
        <dbReference type="ARBA" id="ARBA00023224"/>
    </source>
</evidence>
<evidence type="ECO:0000256" key="11">
    <source>
        <dbReference type="RuleBase" id="RU363047"/>
    </source>
</evidence>
<gene>
    <name evidence="14" type="primary">LOC115461326</name>
</gene>
<reference evidence="14" key="1">
    <citation type="submission" date="2025-08" db="UniProtKB">
        <authorList>
            <consortium name="RefSeq"/>
        </authorList>
    </citation>
    <scope>IDENTIFICATION</scope>
</reference>
<comment type="similarity">
    <text evidence="10">Belongs to the G-protein coupled receptor 1 family.</text>
</comment>
<keyword evidence="9 10" id="KW-0807">Transducer</keyword>
<dbReference type="InterPro" id="IPR017452">
    <property type="entry name" value="GPCR_Rhodpsn_7TM"/>
</dbReference>
<keyword evidence="2 11" id="KW-1003">Cell membrane</keyword>
<keyword evidence="7 11" id="KW-0472">Membrane</keyword>
<keyword evidence="3 10" id="KW-0812">Transmembrane</keyword>
<dbReference type="GO" id="GO:0004930">
    <property type="term" value="F:G protein-coupled receptor activity"/>
    <property type="evidence" value="ECO:0007669"/>
    <property type="project" value="UniProtKB-KW"/>
</dbReference>
<feature type="transmembrane region" description="Helical" evidence="11">
    <location>
        <begin position="29"/>
        <end position="53"/>
    </location>
</feature>
<dbReference type="GO" id="GO:0005886">
    <property type="term" value="C:plasma membrane"/>
    <property type="evidence" value="ECO:0007669"/>
    <property type="project" value="UniProtKB-SubCell"/>
</dbReference>
<feature type="transmembrane region" description="Helical" evidence="11">
    <location>
        <begin position="274"/>
        <end position="294"/>
    </location>
</feature>
<dbReference type="AlphaFoldDB" id="A0A6P7WUS5"/>